<feature type="compositionally biased region" description="Basic and acidic residues" evidence="8">
    <location>
        <begin position="471"/>
        <end position="483"/>
    </location>
</feature>
<keyword evidence="4" id="KW-0347">Helicase</keyword>
<feature type="compositionally biased region" description="Acidic residues" evidence="8">
    <location>
        <begin position="1699"/>
        <end position="1712"/>
    </location>
</feature>
<feature type="region of interest" description="Disordered" evidence="8">
    <location>
        <begin position="114"/>
        <end position="207"/>
    </location>
</feature>
<dbReference type="GO" id="GO:0016787">
    <property type="term" value="F:hydrolase activity"/>
    <property type="evidence" value="ECO:0007669"/>
    <property type="project" value="UniProtKB-KW"/>
</dbReference>
<feature type="compositionally biased region" description="Basic and acidic residues" evidence="8">
    <location>
        <begin position="1740"/>
        <end position="1757"/>
    </location>
</feature>
<keyword evidence="2" id="KW-0547">Nucleotide-binding</keyword>
<protein>
    <recommendedName>
        <fullName evidence="1">RNA helicase</fullName>
        <ecNumber evidence="1">3.6.4.13</ecNumber>
    </recommendedName>
</protein>
<dbReference type="Pfam" id="PF00270">
    <property type="entry name" value="DEAD"/>
    <property type="match status" value="1"/>
</dbReference>
<feature type="compositionally biased region" description="Low complexity" evidence="8">
    <location>
        <begin position="1173"/>
        <end position="1187"/>
    </location>
</feature>
<feature type="region of interest" description="Disordered" evidence="8">
    <location>
        <begin position="1296"/>
        <end position="1771"/>
    </location>
</feature>
<evidence type="ECO:0000256" key="6">
    <source>
        <dbReference type="ARBA" id="ARBA00022884"/>
    </source>
</evidence>
<dbReference type="InterPro" id="IPR001650">
    <property type="entry name" value="Helicase_C-like"/>
</dbReference>
<evidence type="ECO:0000313" key="11">
    <source>
        <dbReference type="EMBL" id="KAH7252023.1"/>
    </source>
</evidence>
<dbReference type="InterPro" id="IPR027417">
    <property type="entry name" value="P-loop_NTPase"/>
</dbReference>
<feature type="compositionally biased region" description="Basic residues" evidence="8">
    <location>
        <begin position="1580"/>
        <end position="1591"/>
    </location>
</feature>
<gene>
    <name evidence="11" type="ORF">BKA59DRAFT_393525</name>
</gene>
<evidence type="ECO:0000256" key="2">
    <source>
        <dbReference type="ARBA" id="ARBA00022741"/>
    </source>
</evidence>
<dbReference type="Pfam" id="PF00271">
    <property type="entry name" value="Helicase_C"/>
    <property type="match status" value="1"/>
</dbReference>
<feature type="compositionally biased region" description="Polar residues" evidence="8">
    <location>
        <begin position="1668"/>
        <end position="1692"/>
    </location>
</feature>
<keyword evidence="5" id="KW-0067">ATP-binding</keyword>
<evidence type="ECO:0000259" key="10">
    <source>
        <dbReference type="PROSITE" id="PS51194"/>
    </source>
</evidence>
<organism evidence="11 12">
    <name type="scientific">Fusarium tricinctum</name>
    <dbReference type="NCBI Taxonomy" id="61284"/>
    <lineage>
        <taxon>Eukaryota</taxon>
        <taxon>Fungi</taxon>
        <taxon>Dikarya</taxon>
        <taxon>Ascomycota</taxon>
        <taxon>Pezizomycotina</taxon>
        <taxon>Sordariomycetes</taxon>
        <taxon>Hypocreomycetidae</taxon>
        <taxon>Hypocreales</taxon>
        <taxon>Nectriaceae</taxon>
        <taxon>Fusarium</taxon>
        <taxon>Fusarium tricinctum species complex</taxon>
    </lineage>
</organism>
<dbReference type="Pfam" id="PF16561">
    <property type="entry name" value="AMPK1_CBM"/>
    <property type="match status" value="1"/>
</dbReference>
<evidence type="ECO:0000256" key="4">
    <source>
        <dbReference type="ARBA" id="ARBA00022806"/>
    </source>
</evidence>
<evidence type="ECO:0000256" key="7">
    <source>
        <dbReference type="ARBA" id="ARBA00047984"/>
    </source>
</evidence>
<dbReference type="SMART" id="SM00490">
    <property type="entry name" value="HELICc"/>
    <property type="match status" value="1"/>
</dbReference>
<dbReference type="InterPro" id="IPR014756">
    <property type="entry name" value="Ig_E-set"/>
</dbReference>
<keyword evidence="6" id="KW-0694">RNA-binding</keyword>
<dbReference type="Gene3D" id="3.40.50.300">
    <property type="entry name" value="P-loop containing nucleotide triphosphate hydrolases"/>
    <property type="match status" value="2"/>
</dbReference>
<feature type="compositionally biased region" description="Polar residues" evidence="8">
    <location>
        <begin position="1762"/>
        <end position="1771"/>
    </location>
</feature>
<feature type="region of interest" description="Disordered" evidence="8">
    <location>
        <begin position="601"/>
        <end position="688"/>
    </location>
</feature>
<comment type="catalytic activity">
    <reaction evidence="7">
        <text>ATP + H2O = ADP + phosphate + H(+)</text>
        <dbReference type="Rhea" id="RHEA:13065"/>
        <dbReference type="ChEBI" id="CHEBI:15377"/>
        <dbReference type="ChEBI" id="CHEBI:15378"/>
        <dbReference type="ChEBI" id="CHEBI:30616"/>
        <dbReference type="ChEBI" id="CHEBI:43474"/>
        <dbReference type="ChEBI" id="CHEBI:456216"/>
        <dbReference type="EC" id="3.6.4.13"/>
    </reaction>
</comment>
<dbReference type="OrthoDB" id="10256233at2759"/>
<evidence type="ECO:0000313" key="12">
    <source>
        <dbReference type="Proteomes" id="UP000813427"/>
    </source>
</evidence>
<feature type="domain" description="Helicase ATP-binding" evidence="9">
    <location>
        <begin position="764"/>
        <end position="974"/>
    </location>
</feature>
<feature type="compositionally biased region" description="Polar residues" evidence="8">
    <location>
        <begin position="1349"/>
        <end position="1361"/>
    </location>
</feature>
<dbReference type="EMBL" id="JAGPXF010000003">
    <property type="protein sequence ID" value="KAH7252023.1"/>
    <property type="molecule type" value="Genomic_DNA"/>
</dbReference>
<dbReference type="SMART" id="SM00487">
    <property type="entry name" value="DEXDc"/>
    <property type="match status" value="1"/>
</dbReference>
<feature type="compositionally biased region" description="Polar residues" evidence="8">
    <location>
        <begin position="117"/>
        <end position="132"/>
    </location>
</feature>
<feature type="compositionally biased region" description="Polar residues" evidence="8">
    <location>
        <begin position="444"/>
        <end position="457"/>
    </location>
</feature>
<dbReference type="SUPFAM" id="SSF81296">
    <property type="entry name" value="E set domains"/>
    <property type="match status" value="1"/>
</dbReference>
<proteinExistence type="predicted"/>
<feature type="region of interest" description="Disordered" evidence="8">
    <location>
        <begin position="1166"/>
        <end position="1282"/>
    </location>
</feature>
<dbReference type="InterPro" id="IPR013783">
    <property type="entry name" value="Ig-like_fold"/>
</dbReference>
<dbReference type="Proteomes" id="UP000813427">
    <property type="component" value="Unassembled WGS sequence"/>
</dbReference>
<feature type="domain" description="Helicase C-terminal" evidence="10">
    <location>
        <begin position="1023"/>
        <end position="1183"/>
    </location>
</feature>
<dbReference type="EC" id="3.6.4.13" evidence="1"/>
<feature type="compositionally biased region" description="Basic and acidic residues" evidence="8">
    <location>
        <begin position="660"/>
        <end position="688"/>
    </location>
</feature>
<feature type="compositionally biased region" description="Basic and acidic residues" evidence="8">
    <location>
        <begin position="613"/>
        <end position="626"/>
    </location>
</feature>
<feature type="region of interest" description="Disordered" evidence="8">
    <location>
        <begin position="816"/>
        <end position="835"/>
    </location>
</feature>
<evidence type="ECO:0000256" key="3">
    <source>
        <dbReference type="ARBA" id="ARBA00022801"/>
    </source>
</evidence>
<dbReference type="InterPro" id="IPR011545">
    <property type="entry name" value="DEAD/DEAH_box_helicase_dom"/>
</dbReference>
<dbReference type="PANTHER" id="PTHR47960">
    <property type="entry name" value="DEAD-BOX ATP-DEPENDENT RNA HELICASE 50"/>
    <property type="match status" value="1"/>
</dbReference>
<feature type="compositionally biased region" description="Low complexity" evidence="8">
    <location>
        <begin position="1650"/>
        <end position="1667"/>
    </location>
</feature>
<evidence type="ECO:0000256" key="1">
    <source>
        <dbReference type="ARBA" id="ARBA00012552"/>
    </source>
</evidence>
<dbReference type="GO" id="GO:0003724">
    <property type="term" value="F:RNA helicase activity"/>
    <property type="evidence" value="ECO:0007669"/>
    <property type="project" value="UniProtKB-EC"/>
</dbReference>
<feature type="compositionally biased region" description="Acidic residues" evidence="8">
    <location>
        <begin position="1392"/>
        <end position="1404"/>
    </location>
</feature>
<dbReference type="GO" id="GO:0005524">
    <property type="term" value="F:ATP binding"/>
    <property type="evidence" value="ECO:0007669"/>
    <property type="project" value="UniProtKB-KW"/>
</dbReference>
<feature type="region of interest" description="Disordered" evidence="8">
    <location>
        <begin position="304"/>
        <end position="529"/>
    </location>
</feature>
<accession>A0A8K0S1U0</accession>
<feature type="compositionally biased region" description="Polar residues" evidence="8">
    <location>
        <begin position="1549"/>
        <end position="1572"/>
    </location>
</feature>
<feature type="compositionally biased region" description="Basic and acidic residues" evidence="8">
    <location>
        <begin position="1232"/>
        <end position="1243"/>
    </location>
</feature>
<dbReference type="SUPFAM" id="SSF52540">
    <property type="entry name" value="P-loop containing nucleoside triphosphate hydrolases"/>
    <property type="match status" value="1"/>
</dbReference>
<sequence>MTSKTPFTVTYKKPGTSPPIFIAGSFSDPPWELHEMDCTTDQDGEHTFQSKLMLEPDQDYQFKFRIGHDNWWVLAENYPTATDDSGNENNVVRVPHKPAEEQVAPAGADMPEIKLNPATQSNSISTETQNVDENTEETKAPLLAHESLSDIVEEYTEDNNAPLLAHESLGNDSDEEGGENDNAPLFAHESLSNDTKEDDTDDFKAPLLAHESLGDDAKEDTEEMKTPLFAHECLGAYDIEEEAEHDVAPIVGSSPRQNGNAQSKHDKVANIDVNDPTLESFPSERGSILDAIRTIQTHLGEDQTHLDDIPLSPRVVSSRRTSLDSNDDLCLSPANLSPTVTRRRDSRPSHSFGRTRSAVSLGSIEEEPKPSANKRSQGPPIVSLPNPNSRGKIVGQKSPPSEEDEAVVMKTSEVKPSAKTGNESPSQVESYEAQATHQDKAPGATTTKKPSEATESQTIDDRVDDAPSLDKPMDEETPARSDLDPVPSQKKIPSVSDSNNERKTKKTATAAAGDSSGSPPRGSLINKDTDNCTNQGLKAVSQNDIDKICCDNIHTQLNYTIAANMQRIVANSICSLCMFTSRPVSTVRTSLQPCLSQRLASQHFKPRPSRMVLSDRVDQAPGSRDDRRRRRDAPGPFGGMNRTVANVDPRRGAGRQRAMPGKDSRGGNTRERDRDNRRGGARDGDDRKALKMQRALATVSYGKRTVMKESMTDYDSFDTFDLIPALQVAVNEELFKGMVDIKPTPVQRLAIPALLGQRSPEDLKKPSEEMSSFLLAAETGSGKTLAYLLPAIDALKMAEADDPEIKAYRERWEIEKARQSQGNSKTKPFDEPHPSMARPKVVILVPTAELAHQVTKVSKALSHVAKFKTELLSSDLKPQQIQRNLYGPRGVDIIVSTPHLLASIADSDPNILSRVSHLIVDEADSLFDRSFAPVTTSIIERAMPSMKQFVCCSATIPRKLNNFLATNYPKMTRITTPNLHAIPRRVQLGVIDVSREPYRNKKDLACADAIYSIGRESASHDGPVKGEVDVRRIMVFVNEREKTEELAAYLKEKGIVAEALHRDTPEKRHGEVLETFTSPEPLRIPTPTVASKGRSLANVRVLVVTDLASRGIDTLAVRHVILYDVPHTTIDFIHRLGRAGRMGRRGRGIVLVGNDDRKDVVAEVKNTKRARRAPAPSAKAIARSPSPDAHDSGDNEPPQQNKSPERGRRRTTRSSGARTSLANEQDLLAANRRRDAALDKLATEDPTSTASKSVKDMDSGSSVEGGRRLTATPNQRRDTTGLDLADSVFGDLDTSFGLDVDVDVDDDDDTRPGLRSADASSLNLSNFKRRPRQSSIIGRNDPPIRPSSRGGNTPSISSTLHFGTFKRRAREPSILGTARKARPEENAAGQEPDSESEDEDEDQFMPEAESTPVNNRRKTQPQAEIIEVPASIEVPTSPEVPTGSKHRKRKSEDTLPSSERPEKISRIESDAEESEEEAGPAPEVIDSDNESGSSLSDLASPLGPSPVLGDRPVTPINDEELMALPVSSDSEDVNWPDIHTLAKRRRRPSVTTPIRTDNFSDVSSPPSLTHSPNYGEVQKTRGRAVTKRKAPSPKITTADLTNLLPKRHYQKKRDPLGLESDEEHDTSGIGENEDELSFLDGRAARRRRGGQATSRGGPSRPASRGGRTAQTSKGKQTASGKQAVRNAQTYSRKSSDKENENEEGSGDDEEDQHENSRFQPLPDDTFGEGSAENASTPSADELRQAAKKFKEVDRWELDFEEVTQSSSPLAR</sequence>
<keyword evidence="12" id="KW-1185">Reference proteome</keyword>
<name>A0A8K0S1U0_9HYPO</name>
<dbReference type="InterPro" id="IPR032640">
    <property type="entry name" value="AMPK1_CBM"/>
</dbReference>
<keyword evidence="3" id="KW-0378">Hydrolase</keyword>
<feature type="compositionally biased region" description="Basic and acidic residues" evidence="8">
    <location>
        <begin position="1459"/>
        <end position="1469"/>
    </location>
</feature>
<feature type="compositionally biased region" description="Low complexity" evidence="8">
    <location>
        <begin position="1213"/>
        <end position="1230"/>
    </location>
</feature>
<evidence type="ECO:0000259" key="9">
    <source>
        <dbReference type="PROSITE" id="PS51192"/>
    </source>
</evidence>
<dbReference type="InterPro" id="IPR014001">
    <property type="entry name" value="Helicase_ATP-bd"/>
</dbReference>
<evidence type="ECO:0000256" key="8">
    <source>
        <dbReference type="SAM" id="MobiDB-lite"/>
    </source>
</evidence>
<dbReference type="GO" id="GO:0003723">
    <property type="term" value="F:RNA binding"/>
    <property type="evidence" value="ECO:0007669"/>
    <property type="project" value="UniProtKB-KW"/>
</dbReference>
<comment type="caution">
    <text evidence="11">The sequence shown here is derived from an EMBL/GenBank/DDBJ whole genome shotgun (WGS) entry which is preliminary data.</text>
</comment>
<dbReference type="PROSITE" id="PS51192">
    <property type="entry name" value="HELICASE_ATP_BIND_1"/>
    <property type="match status" value="1"/>
</dbReference>
<dbReference type="CDD" id="cd02859">
    <property type="entry name" value="E_set_AMPKbeta_like_N"/>
    <property type="match status" value="1"/>
</dbReference>
<feature type="compositionally biased region" description="Acidic residues" evidence="8">
    <location>
        <begin position="1300"/>
        <end position="1309"/>
    </location>
</feature>
<dbReference type="Gene3D" id="2.60.40.10">
    <property type="entry name" value="Immunoglobulins"/>
    <property type="match status" value="1"/>
</dbReference>
<feature type="compositionally biased region" description="Polar residues" evidence="8">
    <location>
        <begin position="419"/>
        <end position="436"/>
    </location>
</feature>
<evidence type="ECO:0000256" key="5">
    <source>
        <dbReference type="ARBA" id="ARBA00022840"/>
    </source>
</evidence>
<dbReference type="PROSITE" id="PS51194">
    <property type="entry name" value="HELICASE_CTER"/>
    <property type="match status" value="1"/>
</dbReference>
<reference evidence="11" key="1">
    <citation type="journal article" date="2021" name="Nat. Commun.">
        <title>Genetic determinants of endophytism in the Arabidopsis root mycobiome.</title>
        <authorList>
            <person name="Mesny F."/>
            <person name="Miyauchi S."/>
            <person name="Thiergart T."/>
            <person name="Pickel B."/>
            <person name="Atanasova L."/>
            <person name="Karlsson M."/>
            <person name="Huettel B."/>
            <person name="Barry K.W."/>
            <person name="Haridas S."/>
            <person name="Chen C."/>
            <person name="Bauer D."/>
            <person name="Andreopoulos W."/>
            <person name="Pangilinan J."/>
            <person name="LaButti K."/>
            <person name="Riley R."/>
            <person name="Lipzen A."/>
            <person name="Clum A."/>
            <person name="Drula E."/>
            <person name="Henrissat B."/>
            <person name="Kohler A."/>
            <person name="Grigoriev I.V."/>
            <person name="Martin F.M."/>
            <person name="Hacquard S."/>
        </authorList>
    </citation>
    <scope>NUCLEOTIDE SEQUENCE</scope>
    <source>
        <strain evidence="11">MPI-SDFR-AT-0068</strain>
    </source>
</reference>